<dbReference type="SMART" id="SM00644">
    <property type="entry name" value="Ami_2"/>
    <property type="match status" value="1"/>
</dbReference>
<keyword evidence="7" id="KW-1185">Reference proteome</keyword>
<evidence type="ECO:0000313" key="7">
    <source>
        <dbReference type="Proteomes" id="UP000315711"/>
    </source>
</evidence>
<evidence type="ECO:0000313" key="6">
    <source>
        <dbReference type="EMBL" id="TWI55854.1"/>
    </source>
</evidence>
<dbReference type="OrthoDB" id="9812621at2"/>
<reference evidence="6 7" key="1">
    <citation type="journal article" date="2015" name="Stand. Genomic Sci.">
        <title>Genomic Encyclopedia of Bacterial and Archaeal Type Strains, Phase III: the genomes of soil and plant-associated and newly described type strains.</title>
        <authorList>
            <person name="Whitman W.B."/>
            <person name="Woyke T."/>
            <person name="Klenk H.P."/>
            <person name="Zhou Y."/>
            <person name="Lilburn T.G."/>
            <person name="Beck B.J."/>
            <person name="De Vos P."/>
            <person name="Vandamme P."/>
            <person name="Eisen J.A."/>
            <person name="Garrity G."/>
            <person name="Hugenholtz P."/>
            <person name="Kyrpides N.C."/>
        </authorList>
    </citation>
    <scope>NUCLEOTIDE SEQUENCE [LARGE SCALE GENOMIC DNA]</scope>
    <source>
        <strain evidence="6 7">CGMCC 1.10116</strain>
    </source>
</reference>
<feature type="region of interest" description="Disordered" evidence="3">
    <location>
        <begin position="246"/>
        <end position="270"/>
    </location>
</feature>
<feature type="domain" description="N-acetylmuramoyl-L-alanine amidase" evidence="4">
    <location>
        <begin position="15"/>
        <end position="143"/>
    </location>
</feature>
<dbReference type="Pfam" id="PF01510">
    <property type="entry name" value="Amidase_2"/>
    <property type="match status" value="1"/>
</dbReference>
<sequence length="413" mass="46514">MNVIDKRNFLASSRSRSYRRRAKSSIRNIAIHHSATATGSAEAFARYHVNELGWPGIGYHYVVDKQGMVSICHDLEVVSYHVGNSNGYAVGICMVGDFRNEALGYQQRESTLELTRNLMRELNIPVENVWGHIEFPGYSWKPCPSINMEFFRNQLREDGATSIGSGLTTPSSLYISGERQRTILTMGDQGDDVKALQERLMELGFQPGPIDGIYGPLTVDAVSRFQRVVSILVDGIVGPQTRAALKDFSPLSEQPEQGSPTDEPDDREELYNGETRRILLYIRPMMRGTDVQMVQEKVGAIVDGIYGPDTEEKVRVFQRKEGLTIDGIVGPQTWRALDRVQKTSAVSYQRLLSLQTPYLRGEDVRRVQRALRIPADGLYGPVTERAVRKFQQREGIVVDGIMGPRTWSRLFNE</sequence>
<evidence type="ECO:0000259" key="5">
    <source>
        <dbReference type="SMART" id="SM00701"/>
    </source>
</evidence>
<feature type="domain" description="Peptidoglycan recognition protein family" evidence="5">
    <location>
        <begin position="1"/>
        <end position="119"/>
    </location>
</feature>
<dbReference type="InterPro" id="IPR006619">
    <property type="entry name" value="PGRP_domain_met/bac"/>
</dbReference>
<dbReference type="Pfam" id="PF01471">
    <property type="entry name" value="PG_binding_1"/>
    <property type="match status" value="3"/>
</dbReference>
<dbReference type="InterPro" id="IPR002502">
    <property type="entry name" value="Amidase_domain"/>
</dbReference>
<gene>
    <name evidence="6" type="ORF">IQ10_02414</name>
</gene>
<dbReference type="GO" id="GO:0009253">
    <property type="term" value="P:peptidoglycan catabolic process"/>
    <property type="evidence" value="ECO:0007669"/>
    <property type="project" value="InterPro"/>
</dbReference>
<dbReference type="InterPro" id="IPR036365">
    <property type="entry name" value="PGBD-like_sf"/>
</dbReference>
<dbReference type="Gene3D" id="1.10.101.10">
    <property type="entry name" value="PGBD-like superfamily/PGBD"/>
    <property type="match status" value="3"/>
</dbReference>
<accession>A0A562QGI3</accession>
<proteinExistence type="predicted"/>
<dbReference type="AlphaFoldDB" id="A0A562QGI3"/>
<dbReference type="InterPro" id="IPR002477">
    <property type="entry name" value="Peptidoglycan-bd-like"/>
</dbReference>
<dbReference type="SUPFAM" id="SSF47090">
    <property type="entry name" value="PGBD-like"/>
    <property type="match status" value="3"/>
</dbReference>
<comment type="caution">
    <text evidence="6">The sequence shown here is derived from an EMBL/GenBank/DDBJ whole genome shotgun (WGS) entry which is preliminary data.</text>
</comment>
<dbReference type="PANTHER" id="PTHR41533">
    <property type="entry name" value="L,D-TRANSPEPTIDASE HI_1667-RELATED"/>
    <property type="match status" value="1"/>
</dbReference>
<organism evidence="6 7">
    <name type="scientific">Halalkalibacter nanhaiisediminis</name>
    <dbReference type="NCBI Taxonomy" id="688079"/>
    <lineage>
        <taxon>Bacteria</taxon>
        <taxon>Bacillati</taxon>
        <taxon>Bacillota</taxon>
        <taxon>Bacilli</taxon>
        <taxon>Bacillales</taxon>
        <taxon>Bacillaceae</taxon>
        <taxon>Halalkalibacter</taxon>
    </lineage>
</organism>
<dbReference type="Gene3D" id="3.40.80.10">
    <property type="entry name" value="Peptidoglycan recognition protein-like"/>
    <property type="match status" value="1"/>
</dbReference>
<evidence type="ECO:0000256" key="1">
    <source>
        <dbReference type="ARBA" id="ARBA00030881"/>
    </source>
</evidence>
<dbReference type="SMART" id="SM00701">
    <property type="entry name" value="PGRP"/>
    <property type="match status" value="1"/>
</dbReference>
<dbReference type="SUPFAM" id="SSF55846">
    <property type="entry name" value="N-acetylmuramoyl-L-alanine amidase-like"/>
    <property type="match status" value="1"/>
</dbReference>
<dbReference type="PANTHER" id="PTHR41533:SF1">
    <property type="entry name" value="L,D-TRANSPEPTIDASE YCBB-RELATED"/>
    <property type="match status" value="1"/>
</dbReference>
<dbReference type="GO" id="GO:0008745">
    <property type="term" value="F:N-acetylmuramoyl-L-alanine amidase activity"/>
    <property type="evidence" value="ECO:0007669"/>
    <property type="project" value="InterPro"/>
</dbReference>
<evidence type="ECO:0000256" key="3">
    <source>
        <dbReference type="SAM" id="MobiDB-lite"/>
    </source>
</evidence>
<protein>
    <recommendedName>
        <fullName evidence="2">Autolysin</fullName>
    </recommendedName>
    <alternativeName>
        <fullName evidence="1">Cell wall hydrolase</fullName>
    </alternativeName>
</protein>
<dbReference type="InterPro" id="IPR036366">
    <property type="entry name" value="PGBDSf"/>
</dbReference>
<evidence type="ECO:0000259" key="4">
    <source>
        <dbReference type="SMART" id="SM00644"/>
    </source>
</evidence>
<dbReference type="Proteomes" id="UP000315711">
    <property type="component" value="Unassembled WGS sequence"/>
</dbReference>
<dbReference type="RefSeq" id="WP_144450714.1">
    <property type="nucleotide sequence ID" value="NZ_VLKZ01000006.1"/>
</dbReference>
<dbReference type="GO" id="GO:0008270">
    <property type="term" value="F:zinc ion binding"/>
    <property type="evidence" value="ECO:0007669"/>
    <property type="project" value="InterPro"/>
</dbReference>
<dbReference type="CDD" id="cd06583">
    <property type="entry name" value="PGRP"/>
    <property type="match status" value="1"/>
</dbReference>
<dbReference type="EMBL" id="VLKZ01000006">
    <property type="protein sequence ID" value="TWI55854.1"/>
    <property type="molecule type" value="Genomic_DNA"/>
</dbReference>
<keyword evidence="6" id="KW-0378">Hydrolase</keyword>
<evidence type="ECO:0000256" key="2">
    <source>
        <dbReference type="ARBA" id="ARBA00032390"/>
    </source>
</evidence>
<feature type="compositionally biased region" description="Polar residues" evidence="3">
    <location>
        <begin position="251"/>
        <end position="260"/>
    </location>
</feature>
<dbReference type="InterPro" id="IPR036505">
    <property type="entry name" value="Amidase/PGRP_sf"/>
</dbReference>
<dbReference type="InterPro" id="IPR052905">
    <property type="entry name" value="LD-transpeptidase_YkuD-like"/>
</dbReference>
<name>A0A562QGI3_9BACI</name>